<dbReference type="GO" id="GO:0005634">
    <property type="term" value="C:nucleus"/>
    <property type="evidence" value="ECO:0007669"/>
    <property type="project" value="UniProtKB-SubCell"/>
</dbReference>
<feature type="domain" description="B box-type" evidence="11">
    <location>
        <begin position="1"/>
        <end position="47"/>
    </location>
</feature>
<keyword evidence="13" id="KW-1185">Reference proteome</keyword>
<evidence type="ECO:0000259" key="11">
    <source>
        <dbReference type="PROSITE" id="PS50119"/>
    </source>
</evidence>
<dbReference type="PANTHER" id="PTHR31832:SF87">
    <property type="entry name" value="B-BOX ZINC FINGER PROTEIN 20"/>
    <property type="match status" value="1"/>
</dbReference>
<dbReference type="Gene3D" id="3.30.160.60">
    <property type="entry name" value="Classic Zinc Finger"/>
    <property type="match status" value="1"/>
</dbReference>
<name>A0A1Q3C1K6_CEPFO</name>
<feature type="region of interest" description="Disordered" evidence="10">
    <location>
        <begin position="110"/>
        <end position="137"/>
    </location>
</feature>
<protein>
    <submittedName>
        <fullName evidence="12">Zf-B_box domain-containing protein</fullName>
    </submittedName>
</protein>
<gene>
    <name evidence="12" type="ORF">CFOL_v3_17625</name>
</gene>
<accession>A0A1Q3C1K6</accession>
<dbReference type="GO" id="GO:0006355">
    <property type="term" value="P:regulation of DNA-templated transcription"/>
    <property type="evidence" value="ECO:0007669"/>
    <property type="project" value="TreeGrafter"/>
</dbReference>
<dbReference type="EMBL" id="BDDD01001191">
    <property type="protein sequence ID" value="GAV74144.1"/>
    <property type="molecule type" value="Genomic_DNA"/>
</dbReference>
<evidence type="ECO:0000256" key="7">
    <source>
        <dbReference type="ARBA" id="ARBA00023163"/>
    </source>
</evidence>
<evidence type="ECO:0000256" key="8">
    <source>
        <dbReference type="ARBA" id="ARBA00023242"/>
    </source>
</evidence>
<dbReference type="OrthoDB" id="153872at2759"/>
<dbReference type="FunCoup" id="A0A1Q3C1K6">
    <property type="interactions" value="23"/>
</dbReference>
<evidence type="ECO:0000256" key="2">
    <source>
        <dbReference type="ARBA" id="ARBA00022723"/>
    </source>
</evidence>
<dbReference type="Proteomes" id="UP000187406">
    <property type="component" value="Unassembled WGS sequence"/>
</dbReference>
<dbReference type="CDD" id="cd19821">
    <property type="entry name" value="Bbox1_BBX-like"/>
    <property type="match status" value="2"/>
</dbReference>
<evidence type="ECO:0000256" key="6">
    <source>
        <dbReference type="ARBA" id="ARBA00023015"/>
    </source>
</evidence>
<keyword evidence="6" id="KW-0805">Transcription regulation</keyword>
<dbReference type="Pfam" id="PF00643">
    <property type="entry name" value="zf-B_box"/>
    <property type="match status" value="2"/>
</dbReference>
<comment type="caution">
    <text evidence="12">The sequence shown here is derived from an EMBL/GenBank/DDBJ whole genome shotgun (WGS) entry which is preliminary data.</text>
</comment>
<proteinExistence type="predicted"/>
<dbReference type="GO" id="GO:0008270">
    <property type="term" value="F:zinc ion binding"/>
    <property type="evidence" value="ECO:0007669"/>
    <property type="project" value="UniProtKB-KW"/>
</dbReference>
<keyword evidence="7" id="KW-0804">Transcription</keyword>
<dbReference type="InterPro" id="IPR000315">
    <property type="entry name" value="Znf_B-box"/>
</dbReference>
<keyword evidence="8" id="KW-0539">Nucleus</keyword>
<dbReference type="GO" id="GO:0009640">
    <property type="term" value="P:photomorphogenesis"/>
    <property type="evidence" value="ECO:0007669"/>
    <property type="project" value="TreeGrafter"/>
</dbReference>
<dbReference type="STRING" id="3775.A0A1Q3C1K6"/>
<keyword evidence="3" id="KW-0677">Repeat</keyword>
<feature type="compositionally biased region" description="Polar residues" evidence="10">
    <location>
        <begin position="110"/>
        <end position="121"/>
    </location>
</feature>
<evidence type="ECO:0000313" key="12">
    <source>
        <dbReference type="EMBL" id="GAV74144.1"/>
    </source>
</evidence>
<dbReference type="InterPro" id="IPR051979">
    <property type="entry name" value="B-box_zinc_finger"/>
</dbReference>
<evidence type="ECO:0000313" key="13">
    <source>
        <dbReference type="Proteomes" id="UP000187406"/>
    </source>
</evidence>
<dbReference type="PANTHER" id="PTHR31832">
    <property type="entry name" value="B-BOX ZINC FINGER PROTEIN 22"/>
    <property type="match status" value="1"/>
</dbReference>
<dbReference type="PROSITE" id="PS50119">
    <property type="entry name" value="ZF_BBOX"/>
    <property type="match status" value="2"/>
</dbReference>
<evidence type="ECO:0000256" key="10">
    <source>
        <dbReference type="SAM" id="MobiDB-lite"/>
    </source>
</evidence>
<evidence type="ECO:0000256" key="3">
    <source>
        <dbReference type="ARBA" id="ARBA00022737"/>
    </source>
</evidence>
<sequence length="215" mass="24108">MKIRCDVCDIEEALWFCSADEASLCNECDGTIHHANKLASKHLRFSLLQPNCKEPLLCDICQRRALLFCQEDRVILCRECDIPIHKANHQTQKHNRFLLTGIKLSASASLYPTSSPSNDSKITIDTDKRSSQSSKKISNVVPNENFDSSLMETTTLPSSSSFYEVADNHVRDTGSMSTITISEYLMETLPGWLVDDFLDPPSSSATYGFKCDADW</sequence>
<comment type="subcellular location">
    <subcellularLocation>
        <location evidence="1">Nucleus</location>
    </subcellularLocation>
</comment>
<keyword evidence="4 9" id="KW-0863">Zinc-finger</keyword>
<keyword evidence="5" id="KW-0862">Zinc</keyword>
<dbReference type="InterPro" id="IPR049808">
    <property type="entry name" value="CONSTANS-like_Bbox1"/>
</dbReference>
<evidence type="ECO:0000256" key="9">
    <source>
        <dbReference type="PROSITE-ProRule" id="PRU00024"/>
    </source>
</evidence>
<evidence type="ECO:0000256" key="5">
    <source>
        <dbReference type="ARBA" id="ARBA00022833"/>
    </source>
</evidence>
<organism evidence="12 13">
    <name type="scientific">Cephalotus follicularis</name>
    <name type="common">Albany pitcher plant</name>
    <dbReference type="NCBI Taxonomy" id="3775"/>
    <lineage>
        <taxon>Eukaryota</taxon>
        <taxon>Viridiplantae</taxon>
        <taxon>Streptophyta</taxon>
        <taxon>Embryophyta</taxon>
        <taxon>Tracheophyta</taxon>
        <taxon>Spermatophyta</taxon>
        <taxon>Magnoliopsida</taxon>
        <taxon>eudicotyledons</taxon>
        <taxon>Gunneridae</taxon>
        <taxon>Pentapetalae</taxon>
        <taxon>rosids</taxon>
        <taxon>fabids</taxon>
        <taxon>Oxalidales</taxon>
        <taxon>Cephalotaceae</taxon>
        <taxon>Cephalotus</taxon>
    </lineage>
</organism>
<dbReference type="InParanoid" id="A0A1Q3C1K6"/>
<feature type="domain" description="B box-type" evidence="11">
    <location>
        <begin position="53"/>
        <end position="99"/>
    </location>
</feature>
<dbReference type="AlphaFoldDB" id="A0A1Q3C1K6"/>
<evidence type="ECO:0000256" key="1">
    <source>
        <dbReference type="ARBA" id="ARBA00004123"/>
    </source>
</evidence>
<evidence type="ECO:0000256" key="4">
    <source>
        <dbReference type="ARBA" id="ARBA00022771"/>
    </source>
</evidence>
<reference evidence="13" key="1">
    <citation type="submission" date="2016-04" db="EMBL/GenBank/DDBJ databases">
        <title>Cephalotus genome sequencing.</title>
        <authorList>
            <person name="Fukushima K."/>
            <person name="Hasebe M."/>
            <person name="Fang X."/>
        </authorList>
    </citation>
    <scope>NUCLEOTIDE SEQUENCE [LARGE SCALE GENOMIC DNA]</scope>
    <source>
        <strain evidence="13">cv. St1</strain>
    </source>
</reference>
<dbReference type="SMART" id="SM00336">
    <property type="entry name" value="BBOX"/>
    <property type="match status" value="2"/>
</dbReference>
<keyword evidence="2" id="KW-0479">Metal-binding</keyword>